<accession>A0A7I8V6Z4</accession>
<evidence type="ECO:0000256" key="4">
    <source>
        <dbReference type="PIRSR" id="PIRSR000097-1"/>
    </source>
</evidence>
<dbReference type="AlphaFoldDB" id="A0A7I8V6Z4"/>
<dbReference type="PIRSF" id="PIRSF000097">
    <property type="entry name" value="AKR"/>
    <property type="match status" value="1"/>
</dbReference>
<dbReference type="PROSITE" id="PS00062">
    <property type="entry name" value="ALDOKETO_REDUCTASE_2"/>
    <property type="match status" value="1"/>
</dbReference>
<dbReference type="Pfam" id="PF00248">
    <property type="entry name" value="Aldo_ket_red"/>
    <property type="match status" value="1"/>
</dbReference>
<proteinExistence type="inferred from homology"/>
<dbReference type="FunFam" id="3.20.20.100:FF:000006">
    <property type="entry name" value="Aldo-keto reductase family 1 member A1"/>
    <property type="match status" value="1"/>
</dbReference>
<sequence length="331" mass="37917">MSPSKETQAALDLQLPTGRKMPILGYGTFLANDEEELKVALRSALDAGYRKIDTALIYNNEHVIGEILQEYFQNGKLKRDDIFVTTKLWHNYMESKERIKQGIQRSLKNLKLDYVDLYLVHLPIGRQFTTEDELNPIDENGNGKFSNADLCEVVWRGMENLVDAGLTKSIGVSNFNSKQIERINKVARIPIANNQIEIHSFFQQWDLVKFCQDNGITVTAYSPLAAPGASFRPQDADTNPLICPIVKEIAEKYKKTPAQILLRSLLERNIAIIPKSVTLKRISENLDIFDFKLDEDSRKKLKSLDKGLRIFKQDWQKGMVEHPEYPFNIPF</sequence>
<dbReference type="InterPro" id="IPR023210">
    <property type="entry name" value="NADP_OxRdtase_dom"/>
</dbReference>
<evidence type="ECO:0000256" key="3">
    <source>
        <dbReference type="ARBA" id="ARBA00023002"/>
    </source>
</evidence>
<feature type="domain" description="NADP-dependent oxidoreductase" evidence="7">
    <location>
        <begin position="25"/>
        <end position="305"/>
    </location>
</feature>
<keyword evidence="3" id="KW-0560">Oxidoreductase</keyword>
<evidence type="ECO:0000313" key="8">
    <source>
        <dbReference type="EMBL" id="CAD5111988.1"/>
    </source>
</evidence>
<dbReference type="PROSITE" id="PS00063">
    <property type="entry name" value="ALDOKETO_REDUCTASE_3"/>
    <property type="match status" value="1"/>
</dbReference>
<feature type="site" description="Lowers pKa of active site Tyr" evidence="6">
    <location>
        <position position="87"/>
    </location>
</feature>
<dbReference type="OrthoDB" id="416253at2759"/>
<evidence type="ECO:0000313" key="9">
    <source>
        <dbReference type="Proteomes" id="UP000549394"/>
    </source>
</evidence>
<dbReference type="PANTHER" id="PTHR11732">
    <property type="entry name" value="ALDO/KETO REDUCTASE"/>
    <property type="match status" value="1"/>
</dbReference>
<reference evidence="8 9" key="1">
    <citation type="submission" date="2020-08" db="EMBL/GenBank/DDBJ databases">
        <authorList>
            <person name="Hejnol A."/>
        </authorList>
    </citation>
    <scope>NUCLEOTIDE SEQUENCE [LARGE SCALE GENOMIC DNA]</scope>
</reference>
<evidence type="ECO:0000256" key="5">
    <source>
        <dbReference type="PIRSR" id="PIRSR000097-2"/>
    </source>
</evidence>
<dbReference type="InterPro" id="IPR018170">
    <property type="entry name" value="Aldo/ket_reductase_CS"/>
</dbReference>
<dbReference type="EMBL" id="CAJFCJ010000002">
    <property type="protein sequence ID" value="CAD5111988.1"/>
    <property type="molecule type" value="Genomic_DNA"/>
</dbReference>
<comment type="similarity">
    <text evidence="1">Belongs to the aldo/keto reductase family.</text>
</comment>
<comment type="caution">
    <text evidence="8">The sequence shown here is derived from an EMBL/GenBank/DDBJ whole genome shotgun (WGS) entry which is preliminary data.</text>
</comment>
<protein>
    <submittedName>
        <fullName evidence="8">DgyrCDS1242</fullName>
    </submittedName>
</protein>
<evidence type="ECO:0000256" key="6">
    <source>
        <dbReference type="PIRSR" id="PIRSR000097-3"/>
    </source>
</evidence>
<keyword evidence="2" id="KW-0521">NADP</keyword>
<keyword evidence="9" id="KW-1185">Reference proteome</keyword>
<dbReference type="PRINTS" id="PR00069">
    <property type="entry name" value="ALDKETRDTASE"/>
</dbReference>
<dbReference type="InterPro" id="IPR020471">
    <property type="entry name" value="AKR"/>
</dbReference>
<evidence type="ECO:0000256" key="2">
    <source>
        <dbReference type="ARBA" id="ARBA00022857"/>
    </source>
</evidence>
<dbReference type="SUPFAM" id="SSF51430">
    <property type="entry name" value="NAD(P)-linked oxidoreductase"/>
    <property type="match status" value="1"/>
</dbReference>
<feature type="binding site" evidence="5">
    <location>
        <position position="121"/>
    </location>
    <ligand>
        <name>substrate</name>
    </ligand>
</feature>
<feature type="active site" description="Proton donor" evidence="4">
    <location>
        <position position="58"/>
    </location>
</feature>
<evidence type="ECO:0000259" key="7">
    <source>
        <dbReference type="Pfam" id="PF00248"/>
    </source>
</evidence>
<organism evidence="8 9">
    <name type="scientific">Dimorphilus gyrociliatus</name>
    <dbReference type="NCBI Taxonomy" id="2664684"/>
    <lineage>
        <taxon>Eukaryota</taxon>
        <taxon>Metazoa</taxon>
        <taxon>Spiralia</taxon>
        <taxon>Lophotrochozoa</taxon>
        <taxon>Annelida</taxon>
        <taxon>Polychaeta</taxon>
        <taxon>Polychaeta incertae sedis</taxon>
        <taxon>Dinophilidae</taxon>
        <taxon>Dimorphilus</taxon>
    </lineage>
</organism>
<evidence type="ECO:0000256" key="1">
    <source>
        <dbReference type="ARBA" id="ARBA00007905"/>
    </source>
</evidence>
<dbReference type="GO" id="GO:0016491">
    <property type="term" value="F:oxidoreductase activity"/>
    <property type="evidence" value="ECO:0007669"/>
    <property type="project" value="UniProtKB-KW"/>
</dbReference>
<dbReference type="InterPro" id="IPR036812">
    <property type="entry name" value="NAD(P)_OxRdtase_dom_sf"/>
</dbReference>
<dbReference type="Gene3D" id="3.20.20.100">
    <property type="entry name" value="NADP-dependent oxidoreductase domain"/>
    <property type="match status" value="1"/>
</dbReference>
<dbReference type="Proteomes" id="UP000549394">
    <property type="component" value="Unassembled WGS sequence"/>
</dbReference>
<name>A0A7I8V6Z4_9ANNE</name>
<gene>
    <name evidence="8" type="ORF">DGYR_LOCUS1199</name>
</gene>